<evidence type="ECO:0000256" key="1">
    <source>
        <dbReference type="ARBA" id="ARBA00004141"/>
    </source>
</evidence>
<feature type="transmembrane region" description="Helical" evidence="8">
    <location>
        <begin position="487"/>
        <end position="510"/>
    </location>
</feature>
<accession>A0A8J8NYQ5</accession>
<dbReference type="SUPFAM" id="SSF52540">
    <property type="entry name" value="P-loop containing nucleoside triphosphate hydrolases"/>
    <property type="match status" value="1"/>
</dbReference>
<keyword evidence="11" id="KW-1185">Reference proteome</keyword>
<keyword evidence="3 8" id="KW-0812">Transmembrane</keyword>
<dbReference type="AlphaFoldDB" id="A0A8J8NYQ5"/>
<dbReference type="InterPro" id="IPR003593">
    <property type="entry name" value="AAA+_ATPase"/>
</dbReference>
<evidence type="ECO:0000313" key="11">
    <source>
        <dbReference type="Proteomes" id="UP000785679"/>
    </source>
</evidence>
<evidence type="ECO:0000256" key="6">
    <source>
        <dbReference type="ARBA" id="ARBA00022989"/>
    </source>
</evidence>
<comment type="caution">
    <text evidence="10">The sequence shown here is derived from an EMBL/GenBank/DDBJ whole genome shotgun (WGS) entry which is preliminary data.</text>
</comment>
<dbReference type="PANTHER" id="PTHR48041:SF139">
    <property type="entry name" value="PROTEIN SCARLET"/>
    <property type="match status" value="1"/>
</dbReference>
<evidence type="ECO:0000256" key="5">
    <source>
        <dbReference type="ARBA" id="ARBA00022840"/>
    </source>
</evidence>
<dbReference type="PROSITE" id="PS50893">
    <property type="entry name" value="ABC_TRANSPORTER_2"/>
    <property type="match status" value="1"/>
</dbReference>
<keyword evidence="6 8" id="KW-1133">Transmembrane helix</keyword>
<dbReference type="Gene3D" id="3.40.50.300">
    <property type="entry name" value="P-loop containing nucleotide triphosphate hydrolases"/>
    <property type="match status" value="1"/>
</dbReference>
<dbReference type="PANTHER" id="PTHR48041">
    <property type="entry name" value="ABC TRANSPORTER G FAMILY MEMBER 28"/>
    <property type="match status" value="1"/>
</dbReference>
<evidence type="ECO:0000256" key="4">
    <source>
        <dbReference type="ARBA" id="ARBA00022741"/>
    </source>
</evidence>
<keyword evidence="5" id="KW-0067">ATP-binding</keyword>
<dbReference type="GO" id="GO:0016887">
    <property type="term" value="F:ATP hydrolysis activity"/>
    <property type="evidence" value="ECO:0007669"/>
    <property type="project" value="InterPro"/>
</dbReference>
<keyword evidence="4" id="KW-0547">Nucleotide-binding</keyword>
<feature type="domain" description="ABC transporter" evidence="9">
    <location>
        <begin position="13"/>
        <end position="267"/>
    </location>
</feature>
<sequence length="626" mass="70013">MSFPPPTKKKIQLTFEDVVIKTIPQQRKCCKKGPVEQSKVILNNVSGAVKPGQFLAIIGASGAGKTTLLNYLSGRQISQNLDKQGKITVNGVERSQMKGFSALSAYVQQDDILFQTMTVRECLEFAAKLKYKGTLQQQLQRVDDIIKELRLNKCQNTKIGGPLIKGVSGGERKRCSIGVELITDPSLIFLDEPTTGLDSFTATSVCETLGELAASGRTVISTIHQPNSDIFEIFDQLMLLAQGKIIYFNKASLAVDHFAGLGDKFRCPELSNPADHFMTIMSIESHEVEEDLEGDRGVRKTPAQIQEEYSERIKYFHDSYQKSPLKNDHKSAYPGIEPIADSDVSQNHVGWCYQLGLLLKRNFLNTLRLPQTSYVKLIVTIITAIFTIILFQNCDGTIQGVQNRNGALFFMTMTIAFNSIQNIILIFPDERPVFLREVNNNMYSVSAYFFGKVIAELPASLLTPIIYGCIVYYAIGLSTVFAWKFPLYLALMVLIYSAAGSYALIISTLFADKQLAVTLTPVLIIPFMLFAGFFVNQNNIPIWLIEFQYLSFFKYGYQALMLNEYTDLQLECMNPPADKLYEKCDPLGDFDSPQTLGESAIALGAMYIGCYCLALICMKLLSRKYD</sequence>
<dbReference type="InterPro" id="IPR027417">
    <property type="entry name" value="P-loop_NTPase"/>
</dbReference>
<dbReference type="EMBL" id="RRYP01004565">
    <property type="protein sequence ID" value="TNV82770.1"/>
    <property type="molecule type" value="Genomic_DNA"/>
</dbReference>
<feature type="transmembrane region" description="Helical" evidence="8">
    <location>
        <begin position="516"/>
        <end position="535"/>
    </location>
</feature>
<evidence type="ECO:0000256" key="2">
    <source>
        <dbReference type="ARBA" id="ARBA00022448"/>
    </source>
</evidence>
<name>A0A8J8NYQ5_HALGN</name>
<dbReference type="InterPro" id="IPR003439">
    <property type="entry name" value="ABC_transporter-like_ATP-bd"/>
</dbReference>
<dbReference type="GO" id="GO:0140359">
    <property type="term" value="F:ABC-type transporter activity"/>
    <property type="evidence" value="ECO:0007669"/>
    <property type="project" value="InterPro"/>
</dbReference>
<evidence type="ECO:0000313" key="10">
    <source>
        <dbReference type="EMBL" id="TNV82770.1"/>
    </source>
</evidence>
<feature type="transmembrane region" description="Helical" evidence="8">
    <location>
        <begin position="447"/>
        <end position="475"/>
    </location>
</feature>
<dbReference type="GO" id="GO:0005886">
    <property type="term" value="C:plasma membrane"/>
    <property type="evidence" value="ECO:0007669"/>
    <property type="project" value="TreeGrafter"/>
</dbReference>
<feature type="transmembrane region" description="Helical" evidence="8">
    <location>
        <begin position="406"/>
        <end position="427"/>
    </location>
</feature>
<organism evidence="10 11">
    <name type="scientific">Halteria grandinella</name>
    <dbReference type="NCBI Taxonomy" id="5974"/>
    <lineage>
        <taxon>Eukaryota</taxon>
        <taxon>Sar</taxon>
        <taxon>Alveolata</taxon>
        <taxon>Ciliophora</taxon>
        <taxon>Intramacronucleata</taxon>
        <taxon>Spirotrichea</taxon>
        <taxon>Stichotrichia</taxon>
        <taxon>Sporadotrichida</taxon>
        <taxon>Halteriidae</taxon>
        <taxon>Halteria</taxon>
    </lineage>
</organism>
<keyword evidence="7 8" id="KW-0472">Membrane</keyword>
<evidence type="ECO:0000256" key="8">
    <source>
        <dbReference type="SAM" id="Phobius"/>
    </source>
</evidence>
<dbReference type="OrthoDB" id="184675at2759"/>
<dbReference type="Proteomes" id="UP000785679">
    <property type="component" value="Unassembled WGS sequence"/>
</dbReference>
<evidence type="ECO:0000256" key="7">
    <source>
        <dbReference type="ARBA" id="ARBA00023136"/>
    </source>
</evidence>
<feature type="transmembrane region" description="Helical" evidence="8">
    <location>
        <begin position="374"/>
        <end position="394"/>
    </location>
</feature>
<dbReference type="GO" id="GO:0005524">
    <property type="term" value="F:ATP binding"/>
    <property type="evidence" value="ECO:0007669"/>
    <property type="project" value="UniProtKB-KW"/>
</dbReference>
<dbReference type="Pfam" id="PF01061">
    <property type="entry name" value="ABC2_membrane"/>
    <property type="match status" value="1"/>
</dbReference>
<gene>
    <name evidence="10" type="ORF">FGO68_gene14080</name>
</gene>
<dbReference type="InterPro" id="IPR013525">
    <property type="entry name" value="ABC2_TM"/>
</dbReference>
<dbReference type="InterPro" id="IPR050352">
    <property type="entry name" value="ABCG_transporters"/>
</dbReference>
<protein>
    <recommendedName>
        <fullName evidence="9">ABC transporter domain-containing protein</fullName>
    </recommendedName>
</protein>
<proteinExistence type="predicted"/>
<feature type="transmembrane region" description="Helical" evidence="8">
    <location>
        <begin position="600"/>
        <end position="621"/>
    </location>
</feature>
<dbReference type="Pfam" id="PF00005">
    <property type="entry name" value="ABC_tran"/>
    <property type="match status" value="1"/>
</dbReference>
<dbReference type="InterPro" id="IPR043926">
    <property type="entry name" value="ABCG_dom"/>
</dbReference>
<keyword evidence="2" id="KW-0813">Transport</keyword>
<dbReference type="CDD" id="cd03213">
    <property type="entry name" value="ABCG_EPDR"/>
    <property type="match status" value="1"/>
</dbReference>
<reference evidence="10" key="1">
    <citation type="submission" date="2019-06" db="EMBL/GenBank/DDBJ databases">
        <authorList>
            <person name="Zheng W."/>
        </authorList>
    </citation>
    <scope>NUCLEOTIDE SEQUENCE</scope>
    <source>
        <strain evidence="10">QDHG01</strain>
    </source>
</reference>
<comment type="subcellular location">
    <subcellularLocation>
        <location evidence="1">Membrane</location>
        <topology evidence="1">Multi-pass membrane protein</topology>
    </subcellularLocation>
</comment>
<evidence type="ECO:0000256" key="3">
    <source>
        <dbReference type="ARBA" id="ARBA00022692"/>
    </source>
</evidence>
<feature type="transmembrane region" description="Helical" evidence="8">
    <location>
        <begin position="542"/>
        <end position="560"/>
    </location>
</feature>
<dbReference type="Pfam" id="PF19055">
    <property type="entry name" value="ABC2_membrane_7"/>
    <property type="match status" value="1"/>
</dbReference>
<dbReference type="SMART" id="SM00382">
    <property type="entry name" value="AAA"/>
    <property type="match status" value="1"/>
</dbReference>
<evidence type="ECO:0000259" key="9">
    <source>
        <dbReference type="PROSITE" id="PS50893"/>
    </source>
</evidence>